<feature type="region of interest" description="Disordered" evidence="1">
    <location>
        <begin position="32"/>
        <end position="56"/>
    </location>
</feature>
<dbReference type="HOGENOM" id="CLU_3009999_0_0_9"/>
<dbReference type="STRING" id="1116391.PM3016_3284"/>
<protein>
    <submittedName>
        <fullName evidence="2">Uncharacterized protein</fullName>
    </submittedName>
</protein>
<feature type="compositionally biased region" description="Basic and acidic residues" evidence="1">
    <location>
        <begin position="46"/>
        <end position="56"/>
    </location>
</feature>
<organism evidence="2 3">
    <name type="scientific">Paenibacillus mucilaginosus 3016</name>
    <dbReference type="NCBI Taxonomy" id="1116391"/>
    <lineage>
        <taxon>Bacteria</taxon>
        <taxon>Bacillati</taxon>
        <taxon>Bacillota</taxon>
        <taxon>Bacilli</taxon>
        <taxon>Bacillales</taxon>
        <taxon>Paenibacillaceae</taxon>
        <taxon>Paenibacillus</taxon>
    </lineage>
</organism>
<accession>H6NHQ8</accession>
<reference evidence="2 3" key="1">
    <citation type="journal article" date="2012" name="J. Bacteriol.">
        <title>Complete Genome Sequence of Paenibacillus mucilaginosus 3016, a Bacterium Functional as Microbial Fertilizer.</title>
        <authorList>
            <person name="Ma M."/>
            <person name="Wang Z."/>
            <person name="Li L."/>
            <person name="Jiang X."/>
            <person name="Guan D."/>
            <person name="Cao F."/>
            <person name="Chen H."/>
            <person name="Wang X."/>
            <person name="Shen D."/>
            <person name="Du B."/>
            <person name="Li J."/>
        </authorList>
    </citation>
    <scope>NUCLEOTIDE SEQUENCE [LARGE SCALE GENOMIC DNA]</scope>
    <source>
        <strain evidence="2 3">3016</strain>
    </source>
</reference>
<proteinExistence type="predicted"/>
<evidence type="ECO:0000313" key="3">
    <source>
        <dbReference type="Proteomes" id="UP000007523"/>
    </source>
</evidence>
<sequence>MQPLSAVLWGVGGSGFFAVGLQGIEKRLEVDEAGGVGEEPQVSKQPSEKRSSCAYL</sequence>
<keyword evidence="3" id="KW-1185">Reference proteome</keyword>
<name>H6NHQ8_9BACL</name>
<evidence type="ECO:0000313" key="2">
    <source>
        <dbReference type="EMBL" id="AFC30129.1"/>
    </source>
</evidence>
<dbReference type="AlphaFoldDB" id="H6NHQ8"/>
<gene>
    <name evidence="2" type="ORF">PM3016_3284</name>
</gene>
<evidence type="ECO:0000256" key="1">
    <source>
        <dbReference type="SAM" id="MobiDB-lite"/>
    </source>
</evidence>
<dbReference type="Proteomes" id="UP000007523">
    <property type="component" value="Chromosome"/>
</dbReference>
<dbReference type="EMBL" id="CP003235">
    <property type="protein sequence ID" value="AFC30129.1"/>
    <property type="molecule type" value="Genomic_DNA"/>
</dbReference>
<dbReference type="KEGG" id="pmq:PM3016_3284"/>